<dbReference type="InterPro" id="IPR008979">
    <property type="entry name" value="Galactose-bd-like_sf"/>
</dbReference>
<proteinExistence type="predicted"/>
<dbReference type="InterPro" id="IPR013222">
    <property type="entry name" value="Glyco_hyd_98_carb-bd"/>
</dbReference>
<dbReference type="InterPro" id="IPR038637">
    <property type="entry name" value="NPCBM_sf"/>
</dbReference>
<gene>
    <name evidence="3" type="ORF">ACFOSB_01275</name>
</gene>
<dbReference type="EMBL" id="JBHRZG010000001">
    <property type="protein sequence ID" value="MFC3831493.1"/>
    <property type="molecule type" value="Genomic_DNA"/>
</dbReference>
<dbReference type="SUPFAM" id="SSF49785">
    <property type="entry name" value="Galactose-binding domain-like"/>
    <property type="match status" value="1"/>
</dbReference>
<accession>A0ABV7Z556</accession>
<keyword evidence="1" id="KW-0732">Signal</keyword>
<dbReference type="Proteomes" id="UP001595803">
    <property type="component" value="Unassembled WGS sequence"/>
</dbReference>
<evidence type="ECO:0000313" key="4">
    <source>
        <dbReference type="Proteomes" id="UP001595803"/>
    </source>
</evidence>
<dbReference type="RefSeq" id="WP_322473060.1">
    <property type="nucleotide sequence ID" value="NZ_JBHRZG010000001.1"/>
</dbReference>
<comment type="caution">
    <text evidence="3">The sequence shown here is derived from an EMBL/GenBank/DDBJ whole genome shotgun (WGS) entry which is preliminary data.</text>
</comment>
<feature type="chain" id="PRO_5046752268" evidence="1">
    <location>
        <begin position="23"/>
        <end position="445"/>
    </location>
</feature>
<keyword evidence="4" id="KW-1185">Reference proteome</keyword>
<dbReference type="SMART" id="SM00776">
    <property type="entry name" value="NPCBM"/>
    <property type="match status" value="1"/>
</dbReference>
<name>A0ABV7Z556_9DEIO</name>
<evidence type="ECO:0000259" key="2">
    <source>
        <dbReference type="SMART" id="SM00776"/>
    </source>
</evidence>
<sequence length="445" mass="47167">MHTSTRVLLPLCLATMTLLLGACGTSARTAPDPDAVADQPWVYTAPDTAFSAQSLTPGANSLSRERMLQASNGWGPIEIDRSNGEQRAGDGRTLTIAGQTFSRGFGVHANSSATFSLAGPGATCSRFRVGMGIDDEVKGRGSVTFQIYLDGTLAYSSGVMRGQGAGRLRWADLNITGKQQLKLVVTDGGDGRSSDHADWVMPQVFCQAAGPRPRVTFGQSSVEIFHKHHATVNATFTGISGAVTLRLVPPQDFPTGGYAPGGSRPVVLETTTVTLGGAARTVPLNLAAPGLPGYFNETDGTEGRLSYPYTLVASQDGRDVASATITINEKMLRLEPSVEYPDGPLRSGVPGTFVVTMKVTPALETVEELGLGLDSSGACQEPVQVTPVGSTYLENGLLKRRYQMTCSAEYTTSLNTHVGLGDISGYREWWYWTTFGSDITVTATP</sequence>
<feature type="domain" description="Glycosyl hydrolase family 98 putative carbohydrate-binding module" evidence="2">
    <location>
        <begin position="56"/>
        <end position="206"/>
    </location>
</feature>
<reference evidence="4" key="1">
    <citation type="journal article" date="2019" name="Int. J. Syst. Evol. Microbiol.">
        <title>The Global Catalogue of Microorganisms (GCM) 10K type strain sequencing project: providing services to taxonomists for standard genome sequencing and annotation.</title>
        <authorList>
            <consortium name="The Broad Institute Genomics Platform"/>
            <consortium name="The Broad Institute Genome Sequencing Center for Infectious Disease"/>
            <person name="Wu L."/>
            <person name="Ma J."/>
        </authorList>
    </citation>
    <scope>NUCLEOTIDE SEQUENCE [LARGE SCALE GENOMIC DNA]</scope>
    <source>
        <strain evidence="4">CCTCC AB 2017081</strain>
    </source>
</reference>
<protein>
    <submittedName>
        <fullName evidence="3">NPCBM/NEW2 domain-containing protein</fullName>
    </submittedName>
</protein>
<evidence type="ECO:0000313" key="3">
    <source>
        <dbReference type="EMBL" id="MFC3831493.1"/>
    </source>
</evidence>
<evidence type="ECO:0000256" key="1">
    <source>
        <dbReference type="SAM" id="SignalP"/>
    </source>
</evidence>
<organism evidence="3 4">
    <name type="scientific">Deinococcus rufus</name>
    <dbReference type="NCBI Taxonomy" id="2136097"/>
    <lineage>
        <taxon>Bacteria</taxon>
        <taxon>Thermotogati</taxon>
        <taxon>Deinococcota</taxon>
        <taxon>Deinococci</taxon>
        <taxon>Deinococcales</taxon>
        <taxon>Deinococcaceae</taxon>
        <taxon>Deinococcus</taxon>
    </lineage>
</organism>
<dbReference type="PROSITE" id="PS51257">
    <property type="entry name" value="PROKAR_LIPOPROTEIN"/>
    <property type="match status" value="1"/>
</dbReference>
<feature type="signal peptide" evidence="1">
    <location>
        <begin position="1"/>
        <end position="22"/>
    </location>
</feature>
<dbReference type="Pfam" id="PF08305">
    <property type="entry name" value="NPCBM"/>
    <property type="match status" value="1"/>
</dbReference>
<dbReference type="Gene3D" id="2.60.120.1060">
    <property type="entry name" value="NPCBM/NEW2 domain"/>
    <property type="match status" value="1"/>
</dbReference>